<evidence type="ECO:0000256" key="4">
    <source>
        <dbReference type="HAMAP-Rule" id="MF_01925"/>
    </source>
</evidence>
<evidence type="ECO:0000256" key="5">
    <source>
        <dbReference type="NCBIfam" id="TIGR00112"/>
    </source>
</evidence>
<dbReference type="InterPro" id="IPR000304">
    <property type="entry name" value="Pyrroline-COOH_reductase"/>
</dbReference>
<dbReference type="NCBIfam" id="TIGR00112">
    <property type="entry name" value="proC"/>
    <property type="match status" value="1"/>
</dbReference>
<dbReference type="Proteomes" id="UP001595533">
    <property type="component" value="Unassembled WGS sequence"/>
</dbReference>
<comment type="caution">
    <text evidence="8">The sequence shown here is derived from an EMBL/GenBank/DDBJ whole genome shotgun (WGS) entry which is preliminary data.</text>
</comment>
<feature type="domain" description="Pyrroline-5-carboxylate reductase catalytic N-terminal" evidence="6">
    <location>
        <begin position="8"/>
        <end position="103"/>
    </location>
</feature>
<feature type="domain" description="Pyrroline-5-carboxylate reductase dimerisation" evidence="7">
    <location>
        <begin position="167"/>
        <end position="270"/>
    </location>
</feature>
<dbReference type="PIRSF" id="PIRSF000193">
    <property type="entry name" value="Pyrrol-5-carb_rd"/>
    <property type="match status" value="1"/>
</dbReference>
<dbReference type="InterPro" id="IPR029036">
    <property type="entry name" value="P5CR_dimer"/>
</dbReference>
<dbReference type="Pfam" id="PF03807">
    <property type="entry name" value="F420_oxidored"/>
    <property type="match status" value="1"/>
</dbReference>
<dbReference type="Gene3D" id="1.10.3730.10">
    <property type="entry name" value="ProC C-terminal domain-like"/>
    <property type="match status" value="1"/>
</dbReference>
<gene>
    <name evidence="4 8" type="primary">proC</name>
    <name evidence="8" type="ORF">ACFODZ_04190</name>
</gene>
<comment type="similarity">
    <text evidence="1 4">Belongs to the pyrroline-5-carboxylate reductase family.</text>
</comment>
<comment type="pathway">
    <text evidence="4">Amino-acid biosynthesis; L-proline biosynthesis; L-proline from L-glutamate 5-semialdehyde: step 1/1.</text>
</comment>
<comment type="subcellular location">
    <subcellularLocation>
        <location evidence="4">Cytoplasm</location>
    </subcellularLocation>
</comment>
<comment type="catalytic activity">
    <reaction evidence="4">
        <text>L-proline + NAD(+) = (S)-1-pyrroline-5-carboxylate + NADH + 2 H(+)</text>
        <dbReference type="Rhea" id="RHEA:14105"/>
        <dbReference type="ChEBI" id="CHEBI:15378"/>
        <dbReference type="ChEBI" id="CHEBI:17388"/>
        <dbReference type="ChEBI" id="CHEBI:57540"/>
        <dbReference type="ChEBI" id="CHEBI:57945"/>
        <dbReference type="ChEBI" id="CHEBI:60039"/>
        <dbReference type="EC" id="1.5.1.2"/>
    </reaction>
</comment>
<name>A0ABV7J5K3_9GAMM</name>
<evidence type="ECO:0000256" key="3">
    <source>
        <dbReference type="ARBA" id="ARBA00023002"/>
    </source>
</evidence>
<evidence type="ECO:0000259" key="6">
    <source>
        <dbReference type="Pfam" id="PF03807"/>
    </source>
</evidence>
<dbReference type="InterPro" id="IPR028939">
    <property type="entry name" value="P5C_Rdtase_cat_N"/>
</dbReference>
<dbReference type="SUPFAM" id="SSF48179">
    <property type="entry name" value="6-phosphogluconate dehydrogenase C-terminal domain-like"/>
    <property type="match status" value="1"/>
</dbReference>
<organism evidence="8 9">
    <name type="scientific">Marinicella sediminis</name>
    <dbReference type="NCBI Taxonomy" id="1792834"/>
    <lineage>
        <taxon>Bacteria</taxon>
        <taxon>Pseudomonadati</taxon>
        <taxon>Pseudomonadota</taxon>
        <taxon>Gammaproteobacteria</taxon>
        <taxon>Lysobacterales</taxon>
        <taxon>Marinicellaceae</taxon>
        <taxon>Marinicella</taxon>
    </lineage>
</organism>
<proteinExistence type="inferred from homology"/>
<dbReference type="InterPro" id="IPR036291">
    <property type="entry name" value="NAD(P)-bd_dom_sf"/>
</dbReference>
<accession>A0ABV7J5K3</accession>
<dbReference type="EMBL" id="JBHRTS010000002">
    <property type="protein sequence ID" value="MFC3193441.1"/>
    <property type="molecule type" value="Genomic_DNA"/>
</dbReference>
<keyword evidence="9" id="KW-1185">Reference proteome</keyword>
<reference evidence="9" key="1">
    <citation type="journal article" date="2019" name="Int. J. Syst. Evol. Microbiol.">
        <title>The Global Catalogue of Microorganisms (GCM) 10K type strain sequencing project: providing services to taxonomists for standard genome sequencing and annotation.</title>
        <authorList>
            <consortium name="The Broad Institute Genomics Platform"/>
            <consortium name="The Broad Institute Genome Sequencing Center for Infectious Disease"/>
            <person name="Wu L."/>
            <person name="Ma J."/>
        </authorList>
    </citation>
    <scope>NUCLEOTIDE SEQUENCE [LARGE SCALE GENOMIC DNA]</scope>
    <source>
        <strain evidence="9">KCTC 42953</strain>
    </source>
</reference>
<evidence type="ECO:0000256" key="2">
    <source>
        <dbReference type="ARBA" id="ARBA00022857"/>
    </source>
</evidence>
<dbReference type="RefSeq" id="WP_077410204.1">
    <property type="nucleotide sequence ID" value="NZ_JBHRTS010000002.1"/>
</dbReference>
<protein>
    <recommendedName>
        <fullName evidence="4 5">Pyrroline-5-carboxylate reductase</fullName>
        <shortName evidence="4">P5C reductase</shortName>
        <shortName evidence="4">P5CR</shortName>
        <ecNumber evidence="4 5">1.5.1.2</ecNumber>
    </recommendedName>
    <alternativeName>
        <fullName evidence="4">PCA reductase</fullName>
    </alternativeName>
</protein>
<dbReference type="HAMAP" id="MF_01925">
    <property type="entry name" value="P5C_reductase"/>
    <property type="match status" value="1"/>
</dbReference>
<keyword evidence="4" id="KW-0641">Proline biosynthesis</keyword>
<keyword evidence="4" id="KW-0028">Amino-acid biosynthesis</keyword>
<sequence length="276" mass="29511">MNSTKDLRIRFVGAGNMAASLIGGLLNKGLTASQISASDPGLAQRDYIKDTFRIMVHEDNNAHFGMPDIVVLAVKPQVMKQVLADVKASILTNEPLVISVAAGITTAQIERWLSPQLSVVRTMPNTPALIGQGAIGMFANEQVKDAQKRMTEQIMDAVGTSVWLSKESQVDAVTALSGSGPAYFFMFMEHLQAAAEQLGLTAEDAALLTKKTAVGAALLAERSDESLATLRERVTSPNGTTAAALDAFARQHVDEVINQAVQAANERSVTLSREFD</sequence>
<comment type="catalytic activity">
    <reaction evidence="4">
        <text>L-proline + NADP(+) = (S)-1-pyrroline-5-carboxylate + NADPH + 2 H(+)</text>
        <dbReference type="Rhea" id="RHEA:14109"/>
        <dbReference type="ChEBI" id="CHEBI:15378"/>
        <dbReference type="ChEBI" id="CHEBI:17388"/>
        <dbReference type="ChEBI" id="CHEBI:57783"/>
        <dbReference type="ChEBI" id="CHEBI:58349"/>
        <dbReference type="ChEBI" id="CHEBI:60039"/>
        <dbReference type="EC" id="1.5.1.2"/>
    </reaction>
</comment>
<evidence type="ECO:0000313" key="8">
    <source>
        <dbReference type="EMBL" id="MFC3193441.1"/>
    </source>
</evidence>
<keyword evidence="3 4" id="KW-0560">Oxidoreductase</keyword>
<comment type="function">
    <text evidence="4">Catalyzes the reduction of 1-pyrroline-5-carboxylate (PCA) to L-proline.</text>
</comment>
<evidence type="ECO:0000259" key="7">
    <source>
        <dbReference type="Pfam" id="PF14748"/>
    </source>
</evidence>
<dbReference type="InterPro" id="IPR008927">
    <property type="entry name" value="6-PGluconate_DH-like_C_sf"/>
</dbReference>
<keyword evidence="2 4" id="KW-0521">NADP</keyword>
<evidence type="ECO:0000256" key="1">
    <source>
        <dbReference type="ARBA" id="ARBA00005525"/>
    </source>
</evidence>
<dbReference type="Gene3D" id="3.40.50.720">
    <property type="entry name" value="NAD(P)-binding Rossmann-like Domain"/>
    <property type="match status" value="1"/>
</dbReference>
<dbReference type="PANTHER" id="PTHR11645:SF0">
    <property type="entry name" value="PYRROLINE-5-CARBOXYLATE REDUCTASE 3"/>
    <property type="match status" value="1"/>
</dbReference>
<evidence type="ECO:0000313" key="9">
    <source>
        <dbReference type="Proteomes" id="UP001595533"/>
    </source>
</evidence>
<dbReference type="GO" id="GO:0004735">
    <property type="term" value="F:pyrroline-5-carboxylate reductase activity"/>
    <property type="evidence" value="ECO:0007669"/>
    <property type="project" value="UniProtKB-EC"/>
</dbReference>
<dbReference type="EC" id="1.5.1.2" evidence="4 5"/>
<keyword evidence="4" id="KW-0963">Cytoplasm</keyword>
<dbReference type="Pfam" id="PF14748">
    <property type="entry name" value="P5CR_dimer"/>
    <property type="match status" value="1"/>
</dbReference>
<dbReference type="PANTHER" id="PTHR11645">
    <property type="entry name" value="PYRROLINE-5-CARBOXYLATE REDUCTASE"/>
    <property type="match status" value="1"/>
</dbReference>
<dbReference type="SUPFAM" id="SSF51735">
    <property type="entry name" value="NAD(P)-binding Rossmann-fold domains"/>
    <property type="match status" value="1"/>
</dbReference>